<evidence type="ECO:0000256" key="1">
    <source>
        <dbReference type="ARBA" id="ARBA00001933"/>
    </source>
</evidence>
<reference evidence="5" key="1">
    <citation type="journal article" date="2020" name="mSystems">
        <title>Genome- and Community-Level Interaction Insights into Carbon Utilization and Element Cycling Functions of Hydrothermarchaeota in Hydrothermal Sediment.</title>
        <authorList>
            <person name="Zhou Z."/>
            <person name="Liu Y."/>
            <person name="Xu W."/>
            <person name="Pan J."/>
            <person name="Luo Z.H."/>
            <person name="Li M."/>
        </authorList>
    </citation>
    <scope>NUCLEOTIDE SEQUENCE [LARGE SCALE GENOMIC DNA]</scope>
    <source>
        <strain evidence="5">SpSt-81</strain>
    </source>
</reference>
<proteinExistence type="inferred from homology"/>
<dbReference type="GO" id="GO:0008483">
    <property type="term" value="F:transaminase activity"/>
    <property type="evidence" value="ECO:0007669"/>
    <property type="project" value="TreeGrafter"/>
</dbReference>
<evidence type="ECO:0000313" key="5">
    <source>
        <dbReference type="EMBL" id="HFX13984.1"/>
    </source>
</evidence>
<comment type="cofactor">
    <cofactor evidence="1">
        <name>pyridoxal 5'-phosphate</name>
        <dbReference type="ChEBI" id="CHEBI:597326"/>
    </cofactor>
</comment>
<keyword evidence="2 4" id="KW-0663">Pyridoxal phosphate</keyword>
<dbReference type="InterPro" id="IPR015424">
    <property type="entry name" value="PyrdxlP-dep_Trfase"/>
</dbReference>
<dbReference type="InterPro" id="IPR015421">
    <property type="entry name" value="PyrdxlP-dep_Trfase_major"/>
</dbReference>
<dbReference type="NCBIfam" id="NF011936">
    <property type="entry name" value="PRK15407.1"/>
    <property type="match status" value="1"/>
</dbReference>
<organism evidence="5">
    <name type="scientific">Dictyoglomus thermophilum</name>
    <dbReference type="NCBI Taxonomy" id="14"/>
    <lineage>
        <taxon>Bacteria</taxon>
        <taxon>Pseudomonadati</taxon>
        <taxon>Dictyoglomota</taxon>
        <taxon>Dictyoglomia</taxon>
        <taxon>Dictyoglomales</taxon>
        <taxon>Dictyoglomaceae</taxon>
        <taxon>Dictyoglomus</taxon>
    </lineage>
</organism>
<dbReference type="FunFam" id="3.40.640.10:FF:000079">
    <property type="entry name" value="LPS biosynthesis protein"/>
    <property type="match status" value="1"/>
</dbReference>
<gene>
    <name evidence="5" type="primary">rfbH</name>
    <name evidence="5" type="ORF">ENW00_07570</name>
</gene>
<dbReference type="InterPro" id="IPR000653">
    <property type="entry name" value="DegT/StrS_aminotransferase"/>
</dbReference>
<dbReference type="SUPFAM" id="SSF53383">
    <property type="entry name" value="PLP-dependent transferases"/>
    <property type="match status" value="1"/>
</dbReference>
<accession>A0A7C3RMR5</accession>
<dbReference type="PANTHER" id="PTHR30244:SF34">
    <property type="entry name" value="DTDP-4-AMINO-4,6-DIDEOXYGALACTOSE TRANSAMINASE"/>
    <property type="match status" value="1"/>
</dbReference>
<protein>
    <submittedName>
        <fullName evidence="5">Lipopolysaccharide biosynthesis protein RfbH</fullName>
    </submittedName>
</protein>
<name>A0A7C3RMR5_DICTH</name>
<dbReference type="InterPro" id="IPR015422">
    <property type="entry name" value="PyrdxlP-dep_Trfase_small"/>
</dbReference>
<dbReference type="GO" id="GO:0030170">
    <property type="term" value="F:pyridoxal phosphate binding"/>
    <property type="evidence" value="ECO:0007669"/>
    <property type="project" value="TreeGrafter"/>
</dbReference>
<dbReference type="EMBL" id="DTIN01000032">
    <property type="protein sequence ID" value="HFX13984.1"/>
    <property type="molecule type" value="Genomic_DNA"/>
</dbReference>
<dbReference type="Gene3D" id="3.40.640.10">
    <property type="entry name" value="Type I PLP-dependent aspartate aminotransferase-like (Major domain)"/>
    <property type="match status" value="1"/>
</dbReference>
<dbReference type="GO" id="GO:0000271">
    <property type="term" value="P:polysaccharide biosynthetic process"/>
    <property type="evidence" value="ECO:0007669"/>
    <property type="project" value="TreeGrafter"/>
</dbReference>
<evidence type="ECO:0000256" key="4">
    <source>
        <dbReference type="RuleBase" id="RU004508"/>
    </source>
</evidence>
<dbReference type="PANTHER" id="PTHR30244">
    <property type="entry name" value="TRANSAMINASE"/>
    <property type="match status" value="1"/>
</dbReference>
<comment type="caution">
    <text evidence="5">The sequence shown here is derived from an EMBL/GenBank/DDBJ whole genome shotgun (WGS) entry which is preliminary data.</text>
</comment>
<evidence type="ECO:0000256" key="3">
    <source>
        <dbReference type="ARBA" id="ARBA00037999"/>
    </source>
</evidence>
<dbReference type="Pfam" id="PF01041">
    <property type="entry name" value="DegT_DnrJ_EryC1"/>
    <property type="match status" value="1"/>
</dbReference>
<sequence length="462" mass="53143">MRLYRLYSVPQKSCKKIGRVKKECLDRILREFVKYAGNIYFSNFHKNKILKTIPPSGKVLDEDDLDNLIDASLDLWLTAGRFADEFEKEFPKFLGRKYCALVNSGSSANLIAISALTSYKLGDRRLKPGDEVITVAAGFPTTISPIVQNNLIPVFLDVDLGTYNVNIKQLENAITDRTKAIFLAHTLGNPFNLDRVKEIADKYDLWIIEDNCDSLGSKYRGKYTGTFGDIATVSFYPAHHITMGEGGAVLTDDPNLYRIILSYRDWGRDCWCPPGKDNTCGKRFSWKLGDLPLGYDHKYIYSHLGYNLKATDFQAALGLSQLKKLPYFIEKRKENFNMLYEGFKKEKLDEYFILPQWLDHAEPSWFGFILTIKDNAPFKRKELLEFLEGSGVGTRLLFAGNILRQPAFVYNEIKYRVVGELKNTDKIMQDTFWIGVWPGINREHIEYIIEKFKEFINKRGNV</sequence>
<evidence type="ECO:0000256" key="2">
    <source>
        <dbReference type="ARBA" id="ARBA00022898"/>
    </source>
</evidence>
<dbReference type="CDD" id="cd00616">
    <property type="entry name" value="AHBA_syn"/>
    <property type="match status" value="1"/>
</dbReference>
<dbReference type="AlphaFoldDB" id="A0A7C3RMR5"/>
<comment type="similarity">
    <text evidence="3 4">Belongs to the DegT/DnrJ/EryC1 family.</text>
</comment>
<dbReference type="Gene3D" id="3.90.1150.10">
    <property type="entry name" value="Aspartate Aminotransferase, domain 1"/>
    <property type="match status" value="1"/>
</dbReference>